<organism evidence="1 2">
    <name type="scientific">Hymenobacter monticola</name>
    <dbReference type="NCBI Taxonomy" id="1705399"/>
    <lineage>
        <taxon>Bacteria</taxon>
        <taxon>Pseudomonadati</taxon>
        <taxon>Bacteroidota</taxon>
        <taxon>Cytophagia</taxon>
        <taxon>Cytophagales</taxon>
        <taxon>Hymenobacteraceae</taxon>
        <taxon>Hymenobacter</taxon>
    </lineage>
</organism>
<keyword evidence="2" id="KW-1185">Reference proteome</keyword>
<name>A0ABY4BIM3_9BACT</name>
<proteinExistence type="predicted"/>
<sequence>MQSTAPQSTTPPRLTPAAQCLSFAQATPAQLAQAERAVRDALGGKFPPVHRGTWATALAALQPDLWATADTVSLDAHTLARVADHLDALPAVVHARAGHGPRQLHYTRLPMNCPDEVLRALAELEANPRAVGPAVYQLVTDVVRRYAEADAFGWATVRAPREVDGADPAQARAALLARVEALDRARGVPKAA</sequence>
<reference evidence="1 2" key="1">
    <citation type="submission" date="2022-03" db="EMBL/GenBank/DDBJ databases">
        <title>Hymenobactersp. isolated from the air.</title>
        <authorList>
            <person name="Won M."/>
            <person name="Kwon S.-W."/>
        </authorList>
    </citation>
    <scope>NUCLEOTIDE SEQUENCE [LARGE SCALE GENOMIC DNA]</scope>
    <source>
        <strain evidence="1 2">KACC 22596</strain>
        <plasmid evidence="1 2">unnamed1</plasmid>
    </source>
</reference>
<protein>
    <submittedName>
        <fullName evidence="1">Uncharacterized protein</fullName>
    </submittedName>
</protein>
<keyword evidence="1" id="KW-0614">Plasmid</keyword>
<accession>A0ABY4BIM3</accession>
<evidence type="ECO:0000313" key="1">
    <source>
        <dbReference type="EMBL" id="UOE36460.1"/>
    </source>
</evidence>
<dbReference type="EMBL" id="CP094535">
    <property type="protein sequence ID" value="UOE36460.1"/>
    <property type="molecule type" value="Genomic_DNA"/>
</dbReference>
<evidence type="ECO:0000313" key="2">
    <source>
        <dbReference type="Proteomes" id="UP000831390"/>
    </source>
</evidence>
<dbReference type="RefSeq" id="WP_243520348.1">
    <property type="nucleotide sequence ID" value="NZ_CP094535.1"/>
</dbReference>
<gene>
    <name evidence="1" type="ORF">MTP16_23520</name>
</gene>
<dbReference type="Proteomes" id="UP000831390">
    <property type="component" value="Plasmid unnamed1"/>
</dbReference>
<geneLocation type="plasmid" evidence="1 2">
    <name>unnamed1</name>
</geneLocation>